<organism evidence="5 6">
    <name type="scientific">Alicyclobacillus dauci</name>
    <dbReference type="NCBI Taxonomy" id="1475485"/>
    <lineage>
        <taxon>Bacteria</taxon>
        <taxon>Bacillati</taxon>
        <taxon>Bacillota</taxon>
        <taxon>Bacilli</taxon>
        <taxon>Bacillales</taxon>
        <taxon>Alicyclobacillaceae</taxon>
        <taxon>Alicyclobacillus</taxon>
    </lineage>
</organism>
<evidence type="ECO:0000256" key="1">
    <source>
        <dbReference type="ARBA" id="ARBA00010617"/>
    </source>
</evidence>
<dbReference type="PROSITE" id="PS00086">
    <property type="entry name" value="CYTOCHROME_P450"/>
    <property type="match status" value="1"/>
</dbReference>
<gene>
    <name evidence="5" type="ORF">NZD86_04780</name>
</gene>
<dbReference type="InterPro" id="IPR002397">
    <property type="entry name" value="Cyt_P450_B"/>
</dbReference>
<dbReference type="Pfam" id="PF00067">
    <property type="entry name" value="p450"/>
    <property type="match status" value="1"/>
</dbReference>
<keyword evidence="3 4" id="KW-0503">Monooxygenase</keyword>
<keyword evidence="4" id="KW-0479">Metal-binding</keyword>
<accession>A0ABY6Z4Z3</accession>
<dbReference type="PRINTS" id="PR00359">
    <property type="entry name" value="BP450"/>
</dbReference>
<dbReference type="Gene3D" id="1.10.630.10">
    <property type="entry name" value="Cytochrome P450"/>
    <property type="match status" value="1"/>
</dbReference>
<evidence type="ECO:0000256" key="3">
    <source>
        <dbReference type="ARBA" id="ARBA00023033"/>
    </source>
</evidence>
<keyword evidence="6" id="KW-1185">Reference proteome</keyword>
<dbReference type="InterPro" id="IPR017972">
    <property type="entry name" value="Cyt_P450_CS"/>
</dbReference>
<dbReference type="InterPro" id="IPR001128">
    <property type="entry name" value="Cyt_P450"/>
</dbReference>
<dbReference type="PANTHER" id="PTHR46696:SF1">
    <property type="entry name" value="CYTOCHROME P450 YJIB-RELATED"/>
    <property type="match status" value="1"/>
</dbReference>
<name>A0ABY6Z4Z3_9BACL</name>
<comment type="similarity">
    <text evidence="1 4">Belongs to the cytochrome P450 family.</text>
</comment>
<reference evidence="5" key="1">
    <citation type="submission" date="2022-08" db="EMBL/GenBank/DDBJ databases">
        <title>Alicyclobacillus dauci DSM2870, complete genome.</title>
        <authorList>
            <person name="Wang Q."/>
            <person name="Cai R."/>
            <person name="Wang Z."/>
        </authorList>
    </citation>
    <scope>NUCLEOTIDE SEQUENCE</scope>
    <source>
        <strain evidence="5">DSM 28700</strain>
    </source>
</reference>
<proteinExistence type="inferred from homology"/>
<keyword evidence="2 4" id="KW-0349">Heme</keyword>
<protein>
    <submittedName>
        <fullName evidence="5">Cytochrome P450</fullName>
    </submittedName>
</protein>
<dbReference type="EMBL" id="CP104064">
    <property type="protein sequence ID" value="WAH37824.1"/>
    <property type="molecule type" value="Genomic_DNA"/>
</dbReference>
<evidence type="ECO:0000256" key="4">
    <source>
        <dbReference type="RuleBase" id="RU000461"/>
    </source>
</evidence>
<dbReference type="RefSeq" id="WP_268045351.1">
    <property type="nucleotide sequence ID" value="NZ_CP104064.1"/>
</dbReference>
<evidence type="ECO:0000256" key="2">
    <source>
        <dbReference type="ARBA" id="ARBA00022617"/>
    </source>
</evidence>
<keyword evidence="4" id="KW-0560">Oxidoreductase</keyword>
<dbReference type="PANTHER" id="PTHR46696">
    <property type="entry name" value="P450, PUTATIVE (EUROFUNG)-RELATED"/>
    <property type="match status" value="1"/>
</dbReference>
<keyword evidence="4" id="KW-0408">Iron</keyword>
<dbReference type="CDD" id="cd20625">
    <property type="entry name" value="CYP164-like"/>
    <property type="match status" value="1"/>
</dbReference>
<evidence type="ECO:0000313" key="6">
    <source>
        <dbReference type="Proteomes" id="UP001164803"/>
    </source>
</evidence>
<sequence>MEANTLDMSLMMGQLQRDRYAVYEMLRTTAPVLAEPGQTPFRSFTTWHLTRYDDCLAVLRDNRFIHEARKHLDASQFGDPSPNHMSLAKSHRNWMLFRDPPDHTRLRSLVQRAFTPKMVASLRPRIEQTTSFLLDEMADNTDVDLVRTLAYPLPVVIIAELLGVPMQDREQFRDWSNALFQSLDLIANNETWDEASRAVEALRDYFRQIVQARSIQPQNDLISGMVRARDESESLSEDELLDNCVLMLVAGHETTVNLIGNAVFLMLTHPDQLALLKADATLVPNAIEEVLRLESPIQVTERFVREDVELAGVTMRKGDYVKPWIGSANRDPNKFPNPNRFDITREPGRHLSFGQGIHFCLGAPLARLEGTVALQMLFERFPDAELLGDDGYVWKPSVLTRSLERLMLKLHG</sequence>
<dbReference type="InterPro" id="IPR036396">
    <property type="entry name" value="Cyt_P450_sf"/>
</dbReference>
<dbReference type="SUPFAM" id="SSF48264">
    <property type="entry name" value="Cytochrome P450"/>
    <property type="match status" value="1"/>
</dbReference>
<dbReference type="Proteomes" id="UP001164803">
    <property type="component" value="Chromosome"/>
</dbReference>
<dbReference type="PRINTS" id="PR00385">
    <property type="entry name" value="P450"/>
</dbReference>
<evidence type="ECO:0000313" key="5">
    <source>
        <dbReference type="EMBL" id="WAH37824.1"/>
    </source>
</evidence>